<sequence>MRYERQKGGWSFEDNLDFLDIMRQHAGKLRIIENYI</sequence>
<dbReference type="HOGENOM" id="CLU_3355217_0_0_9"/>
<accession>Q3AFQ4</accession>
<name>Q3AFQ4_CARHZ</name>
<protein>
    <submittedName>
        <fullName evidence="1">Uncharacterized protein</fullName>
    </submittedName>
</protein>
<organism evidence="1 2">
    <name type="scientific">Carboxydothermus hydrogenoformans (strain ATCC BAA-161 / DSM 6008 / Z-2901)</name>
    <dbReference type="NCBI Taxonomy" id="246194"/>
    <lineage>
        <taxon>Bacteria</taxon>
        <taxon>Bacillati</taxon>
        <taxon>Bacillota</taxon>
        <taxon>Clostridia</taxon>
        <taxon>Thermoanaerobacterales</taxon>
        <taxon>Thermoanaerobacteraceae</taxon>
        <taxon>Carboxydothermus</taxon>
    </lineage>
</organism>
<dbReference type="EMBL" id="CP000141">
    <property type="protein sequence ID" value="ABB13839.1"/>
    <property type="molecule type" value="Genomic_DNA"/>
</dbReference>
<gene>
    <name evidence="1" type="ordered locus">CHY_0158</name>
</gene>
<reference evidence="1 2" key="1">
    <citation type="journal article" date="2005" name="PLoS Genet.">
        <title>Life in hot carbon monoxide: the complete genome sequence of Carboxydothermus hydrogenoformans Z-2901.</title>
        <authorList>
            <person name="Wu M."/>
            <person name="Ren Q."/>
            <person name="Durkin A.S."/>
            <person name="Daugherty S.C."/>
            <person name="Brinkac L.M."/>
            <person name="Dodson R.J."/>
            <person name="Madupu R."/>
            <person name="Sullivan S.A."/>
            <person name="Kolonay J.F."/>
            <person name="Haft D.H."/>
            <person name="Nelson W.C."/>
            <person name="Tallon L.J."/>
            <person name="Jones K.M."/>
            <person name="Ulrich L.E."/>
            <person name="Gonzalez J.M."/>
            <person name="Zhulin I.B."/>
            <person name="Robb F.T."/>
            <person name="Eisen J.A."/>
        </authorList>
    </citation>
    <scope>NUCLEOTIDE SEQUENCE [LARGE SCALE GENOMIC DNA]</scope>
    <source>
        <strain evidence="2">ATCC BAA-161 / DSM 6008 / Z-2901</strain>
    </source>
</reference>
<dbReference type="InParanoid" id="Q3AFQ4"/>
<dbReference type="KEGG" id="chy:CHY_0158"/>
<evidence type="ECO:0000313" key="1">
    <source>
        <dbReference type="EMBL" id="ABB13839.1"/>
    </source>
</evidence>
<proteinExistence type="predicted"/>
<evidence type="ECO:0000313" key="2">
    <source>
        <dbReference type="Proteomes" id="UP000002706"/>
    </source>
</evidence>
<keyword evidence="2" id="KW-1185">Reference proteome</keyword>
<dbReference type="STRING" id="246194.CHY_0158"/>
<dbReference type="Proteomes" id="UP000002706">
    <property type="component" value="Chromosome"/>
</dbReference>
<dbReference type="AlphaFoldDB" id="Q3AFQ4"/>